<accession>A0A6B2LNG5</accession>
<name>A0A6B2LNG5_9EUKA</name>
<evidence type="ECO:0000313" key="1">
    <source>
        <dbReference type="EMBL" id="NDV38380.1"/>
    </source>
</evidence>
<protein>
    <submittedName>
        <fullName evidence="1">Uncharacterized protein</fullName>
    </submittedName>
</protein>
<reference evidence="1" key="1">
    <citation type="journal article" date="2020" name="J. Eukaryot. Microbiol.">
        <title>De novo Sequencing, Assembly and Annotation of the Transcriptome for the Free-Living Testate Amoeba Arcella intermedia.</title>
        <authorList>
            <person name="Ribeiro G.M."/>
            <person name="Porfirio-Sousa A.L."/>
            <person name="Maurer-Alcala X.X."/>
            <person name="Katz L.A."/>
            <person name="Lahr D.J.G."/>
        </authorList>
    </citation>
    <scope>NUCLEOTIDE SEQUENCE</scope>
</reference>
<dbReference type="AlphaFoldDB" id="A0A6B2LNG5"/>
<dbReference type="EMBL" id="GIBP01009411">
    <property type="protein sequence ID" value="NDV38380.1"/>
    <property type="molecule type" value="Transcribed_RNA"/>
</dbReference>
<proteinExistence type="predicted"/>
<organism evidence="1">
    <name type="scientific">Arcella intermedia</name>
    <dbReference type="NCBI Taxonomy" id="1963864"/>
    <lineage>
        <taxon>Eukaryota</taxon>
        <taxon>Amoebozoa</taxon>
        <taxon>Tubulinea</taxon>
        <taxon>Elardia</taxon>
        <taxon>Arcellinida</taxon>
        <taxon>Sphaerothecina</taxon>
        <taxon>Arcellidae</taxon>
        <taxon>Arcella</taxon>
    </lineage>
</organism>
<sequence>MKQLLHNSLEEFLYPTVHLGRHLKLVLCGNPLLVCHIRGLGEVRLARHTEDRHLCSHLLEKLTPPLGDAIKARQAGPIAHHHPAVGPSVVGRIEGAVLLLAGGVQDLKGNKGVPNKQLLGEEIGPTGGPVGGGEPVAC</sequence>